<keyword evidence="2" id="KW-1185">Reference proteome</keyword>
<dbReference type="EMBL" id="QMDV01000003">
    <property type="protein sequence ID" value="RAU82450.1"/>
    <property type="molecule type" value="Genomic_DNA"/>
</dbReference>
<protein>
    <submittedName>
        <fullName evidence="1">Histidine phosphatase family protein</fullName>
    </submittedName>
</protein>
<dbReference type="OrthoDB" id="892470at2"/>
<reference evidence="1 2" key="2">
    <citation type="submission" date="2018-07" db="EMBL/GenBank/DDBJ databases">
        <title>Pontibacter sp. 2b14 genomic sequence and assembly.</title>
        <authorList>
            <person name="Du Z.-J."/>
        </authorList>
    </citation>
    <scope>NUCLEOTIDE SEQUENCE [LARGE SCALE GENOMIC DNA]</scope>
    <source>
        <strain evidence="1 2">2b14</strain>
    </source>
</reference>
<dbReference type="Proteomes" id="UP000251692">
    <property type="component" value="Unassembled WGS sequence"/>
</dbReference>
<name>A0A364RDM4_9BACT</name>
<dbReference type="InterPro" id="IPR013078">
    <property type="entry name" value="His_Pase_superF_clade-1"/>
</dbReference>
<gene>
    <name evidence="1" type="ORF">DP923_11740</name>
</gene>
<reference evidence="1 2" key="1">
    <citation type="submission" date="2018-06" db="EMBL/GenBank/DDBJ databases">
        <authorList>
            <person name="Liu Z.-W."/>
        </authorList>
    </citation>
    <scope>NUCLEOTIDE SEQUENCE [LARGE SCALE GENOMIC DNA]</scope>
    <source>
        <strain evidence="1 2">2b14</strain>
    </source>
</reference>
<proteinExistence type="predicted"/>
<evidence type="ECO:0000313" key="2">
    <source>
        <dbReference type="Proteomes" id="UP000251692"/>
    </source>
</evidence>
<comment type="caution">
    <text evidence="1">The sequence shown here is derived from an EMBL/GenBank/DDBJ whole genome shotgun (WGS) entry which is preliminary data.</text>
</comment>
<dbReference type="SUPFAM" id="SSF53254">
    <property type="entry name" value="Phosphoglycerate mutase-like"/>
    <property type="match status" value="1"/>
</dbReference>
<dbReference type="AlphaFoldDB" id="A0A364RDM4"/>
<dbReference type="InterPro" id="IPR029033">
    <property type="entry name" value="His_PPase_superfam"/>
</dbReference>
<accession>A0A364RDM4</accession>
<organism evidence="1 2">
    <name type="scientific">Pontibacter arcticus</name>
    <dbReference type="NCBI Taxonomy" id="2080288"/>
    <lineage>
        <taxon>Bacteria</taxon>
        <taxon>Pseudomonadati</taxon>
        <taxon>Bacteroidota</taxon>
        <taxon>Cytophagia</taxon>
        <taxon>Cytophagales</taxon>
        <taxon>Hymenobacteraceae</taxon>
        <taxon>Pontibacter</taxon>
    </lineage>
</organism>
<dbReference type="Pfam" id="PF00300">
    <property type="entry name" value="His_Phos_1"/>
    <property type="match status" value="1"/>
</dbReference>
<dbReference type="Gene3D" id="3.40.50.1240">
    <property type="entry name" value="Phosphoglycerate mutase-like"/>
    <property type="match status" value="1"/>
</dbReference>
<sequence>MCVEEQASELRIFLIRHARPLVPDQGWFSASTARTYINDYDAAAVEAFVLQHESIPYQHITKVYCSSLIRSQLTAKAIFGEQVTLVASPEFREFERKIAPLPWLRLPIKLWLVLARVLWFLGFNKRGIESFKQARQRARRCALLLAQDAQTNQNTILVAHGLLNHFIRRELLKLGWTDNLKEGHGFVAVNVVVKKA</sequence>
<evidence type="ECO:0000313" key="1">
    <source>
        <dbReference type="EMBL" id="RAU82450.1"/>
    </source>
</evidence>